<reference evidence="3" key="1">
    <citation type="submission" date="2021-10" db="EMBL/GenBank/DDBJ databases">
        <title>Tamlana sargassums sp. nov., and Tamlana laminarinivorans sp. nov., two new bacteria isolated from the brown alga.</title>
        <authorList>
            <person name="Li J."/>
        </authorList>
    </citation>
    <scope>NUCLEOTIDE SEQUENCE</scope>
    <source>
        <strain evidence="3">62-3</strain>
    </source>
</reference>
<keyword evidence="1" id="KW-0732">Signal</keyword>
<dbReference type="EMBL" id="JAJAPX010000005">
    <property type="protein sequence ID" value="MCB4809078.1"/>
    <property type="molecule type" value="Genomic_DNA"/>
</dbReference>
<dbReference type="Pfam" id="PF01476">
    <property type="entry name" value="LysM"/>
    <property type="match status" value="2"/>
</dbReference>
<keyword evidence="4" id="KW-1185">Reference proteome</keyword>
<dbReference type="AlphaFoldDB" id="A0A9X1I7X5"/>
<name>A0A9X1I7X5_9FLAO</name>
<dbReference type="Gene3D" id="3.10.350.10">
    <property type="entry name" value="LysM domain"/>
    <property type="match status" value="2"/>
</dbReference>
<feature type="signal peptide" evidence="1">
    <location>
        <begin position="1"/>
        <end position="22"/>
    </location>
</feature>
<evidence type="ECO:0000313" key="4">
    <source>
        <dbReference type="Proteomes" id="UP001139286"/>
    </source>
</evidence>
<dbReference type="PANTHER" id="PTHR33734:SF22">
    <property type="entry name" value="MEMBRANE-BOUND LYTIC MUREIN TRANSGLYCOSYLASE D"/>
    <property type="match status" value="1"/>
</dbReference>
<dbReference type="InterPro" id="IPR018392">
    <property type="entry name" value="LysM"/>
</dbReference>
<comment type="caution">
    <text evidence="3">The sequence shown here is derived from an EMBL/GenBank/DDBJ whole genome shotgun (WGS) entry which is preliminary data.</text>
</comment>
<feature type="chain" id="PRO_5040985898" evidence="1">
    <location>
        <begin position="23"/>
        <end position="184"/>
    </location>
</feature>
<evidence type="ECO:0000313" key="3">
    <source>
        <dbReference type="EMBL" id="MCB4809078.1"/>
    </source>
</evidence>
<feature type="domain" description="LysM" evidence="2">
    <location>
        <begin position="140"/>
        <end position="183"/>
    </location>
</feature>
<dbReference type="InterPro" id="IPR036779">
    <property type="entry name" value="LysM_dom_sf"/>
</dbReference>
<organism evidence="3 4">
    <name type="scientific">Neotamlana sargassicola</name>
    <dbReference type="NCBI Taxonomy" id="2883125"/>
    <lineage>
        <taxon>Bacteria</taxon>
        <taxon>Pseudomonadati</taxon>
        <taxon>Bacteroidota</taxon>
        <taxon>Flavobacteriia</taxon>
        <taxon>Flavobacteriales</taxon>
        <taxon>Flavobacteriaceae</taxon>
        <taxon>Neotamlana</taxon>
    </lineage>
</organism>
<dbReference type="CDD" id="cd00118">
    <property type="entry name" value="LysM"/>
    <property type="match status" value="2"/>
</dbReference>
<evidence type="ECO:0000259" key="2">
    <source>
        <dbReference type="PROSITE" id="PS51782"/>
    </source>
</evidence>
<accession>A0A9X1I7X5</accession>
<dbReference type="PROSITE" id="PS51782">
    <property type="entry name" value="LYSM"/>
    <property type="match status" value="2"/>
</dbReference>
<dbReference type="RefSeq" id="WP_226696460.1">
    <property type="nucleotide sequence ID" value="NZ_JAJAPX010000005.1"/>
</dbReference>
<proteinExistence type="predicted"/>
<feature type="domain" description="LysM" evidence="2">
    <location>
        <begin position="74"/>
        <end position="117"/>
    </location>
</feature>
<dbReference type="Proteomes" id="UP001139286">
    <property type="component" value="Unassembled WGS sequence"/>
</dbReference>
<dbReference type="SMART" id="SM00257">
    <property type="entry name" value="LysM"/>
    <property type="match status" value="2"/>
</dbReference>
<protein>
    <submittedName>
        <fullName evidence="3">LysM peptidoglycan-binding domain-containing protein</fullName>
    </submittedName>
</protein>
<gene>
    <name evidence="3" type="ORF">LG651_12540</name>
</gene>
<evidence type="ECO:0000256" key="1">
    <source>
        <dbReference type="SAM" id="SignalP"/>
    </source>
</evidence>
<dbReference type="GO" id="GO:0008932">
    <property type="term" value="F:lytic endotransglycosylase activity"/>
    <property type="evidence" value="ECO:0007669"/>
    <property type="project" value="TreeGrafter"/>
</dbReference>
<sequence>MRKNCKFNVFIVFVLVCVCLQAQTRTSYKDVLLNGKPARLNLATGEFTLVGSKGQDSIVDAKLKNKDFSLESLNYHVVASGEKLLDIANQYGLSLQEIKVANQLKTTLVQPGQKLRVRNFEQQNQVETPKLSPEKNIKSDVWVVKPGETLYRISVNSGVSVKELKRLNNLKDNNILVGQKLKLN</sequence>
<dbReference type="PANTHER" id="PTHR33734">
    <property type="entry name" value="LYSM DOMAIN-CONTAINING GPI-ANCHORED PROTEIN 2"/>
    <property type="match status" value="1"/>
</dbReference>
<dbReference type="SUPFAM" id="SSF54106">
    <property type="entry name" value="LysM domain"/>
    <property type="match status" value="2"/>
</dbReference>